<feature type="compositionally biased region" description="Basic and acidic residues" evidence="6">
    <location>
        <begin position="60"/>
        <end position="70"/>
    </location>
</feature>
<gene>
    <name evidence="11" type="ORF">PACLA_8A072409</name>
</gene>
<keyword evidence="3 7" id="KW-0812">Transmembrane</keyword>
<dbReference type="AlphaFoldDB" id="A0A6S7J8I1"/>
<dbReference type="Proteomes" id="UP001152795">
    <property type="component" value="Unassembled WGS sequence"/>
</dbReference>
<name>A0A6S7J8I1_PARCT</name>
<feature type="transmembrane region" description="Helical" evidence="7">
    <location>
        <begin position="536"/>
        <end position="553"/>
    </location>
</feature>
<dbReference type="Pfam" id="PF23188">
    <property type="entry name" value="THU_Piezo1"/>
    <property type="match status" value="1"/>
</dbReference>
<evidence type="ECO:0000256" key="5">
    <source>
        <dbReference type="ARBA" id="ARBA00023136"/>
    </source>
</evidence>
<feature type="transmembrane region" description="Helical" evidence="7">
    <location>
        <begin position="915"/>
        <end position="936"/>
    </location>
</feature>
<dbReference type="GO" id="GO:0016020">
    <property type="term" value="C:membrane"/>
    <property type="evidence" value="ECO:0007669"/>
    <property type="project" value="UniProtKB-SubCell"/>
</dbReference>
<evidence type="ECO:0000259" key="10">
    <source>
        <dbReference type="Pfam" id="PF24874"/>
    </source>
</evidence>
<dbReference type="EMBL" id="CACRXK020007937">
    <property type="protein sequence ID" value="CAB4013592.1"/>
    <property type="molecule type" value="Genomic_DNA"/>
</dbReference>
<comment type="subcellular location">
    <subcellularLocation>
        <location evidence="1">Membrane</location>
        <topology evidence="1">Multi-pass membrane protein</topology>
    </subcellularLocation>
</comment>
<dbReference type="InterPro" id="IPR056770">
    <property type="entry name" value="Piezo_THU9_anchor"/>
</dbReference>
<feature type="transmembrane region" description="Helical" evidence="7">
    <location>
        <begin position="220"/>
        <end position="239"/>
    </location>
</feature>
<feature type="domain" description="Piezo non-specific cation channel cap" evidence="8">
    <location>
        <begin position="708"/>
        <end position="1003"/>
    </location>
</feature>
<dbReference type="InterPro" id="IPR027272">
    <property type="entry name" value="Piezo"/>
</dbReference>
<feature type="compositionally biased region" description="Acidic residues" evidence="6">
    <location>
        <begin position="32"/>
        <end position="43"/>
    </location>
</feature>
<evidence type="ECO:0000256" key="6">
    <source>
        <dbReference type="SAM" id="MobiDB-lite"/>
    </source>
</evidence>
<feature type="transmembrane region" description="Helical" evidence="7">
    <location>
        <begin position="430"/>
        <end position="452"/>
    </location>
</feature>
<feature type="domain" description="Piezo THU9 and anchor" evidence="10">
    <location>
        <begin position="428"/>
        <end position="669"/>
    </location>
</feature>
<evidence type="ECO:0000256" key="3">
    <source>
        <dbReference type="ARBA" id="ARBA00022692"/>
    </source>
</evidence>
<keyword evidence="4 7" id="KW-1133">Transmembrane helix</keyword>
<dbReference type="InterPro" id="IPR056768">
    <property type="entry name" value="THU_Piezo"/>
</dbReference>
<feature type="transmembrane region" description="Helical" evidence="7">
    <location>
        <begin position="245"/>
        <end position="264"/>
    </location>
</feature>
<keyword evidence="5 7" id="KW-0472">Membrane</keyword>
<protein>
    <submittedName>
        <fullName evidence="11">Uncharacterized protein</fullName>
    </submittedName>
</protein>
<feature type="transmembrane region" description="Helical" evidence="7">
    <location>
        <begin position="503"/>
        <end position="524"/>
    </location>
</feature>
<proteinExistence type="inferred from homology"/>
<comment type="similarity">
    <text evidence="2">Belongs to the PIEZO (TC 1.A.75) family.</text>
</comment>
<evidence type="ECO:0000256" key="7">
    <source>
        <dbReference type="SAM" id="Phobius"/>
    </source>
</evidence>
<dbReference type="Pfam" id="PF24874">
    <property type="entry name" value="Piezo_THU9_anchor"/>
    <property type="match status" value="1"/>
</dbReference>
<feature type="transmembrane region" description="Helical" evidence="7">
    <location>
        <begin position="476"/>
        <end position="494"/>
    </location>
</feature>
<feature type="domain" description="Piezo transmembrane helical unit" evidence="9">
    <location>
        <begin position="226"/>
        <end position="349"/>
    </location>
</feature>
<feature type="transmembrane region" description="Helical" evidence="7">
    <location>
        <begin position="647"/>
        <end position="671"/>
    </location>
</feature>
<accession>A0A6S7J8I1</accession>
<evidence type="ECO:0000313" key="11">
    <source>
        <dbReference type="EMBL" id="CAB4013592.1"/>
    </source>
</evidence>
<reference evidence="11" key="1">
    <citation type="submission" date="2020-04" db="EMBL/GenBank/DDBJ databases">
        <authorList>
            <person name="Alioto T."/>
            <person name="Alioto T."/>
            <person name="Gomez Garrido J."/>
        </authorList>
    </citation>
    <scope>NUCLEOTIDE SEQUENCE</scope>
    <source>
        <strain evidence="11">A484AB</strain>
    </source>
</reference>
<sequence>DVILSLFEPIAQDPQSHYEAIYCGDYYLFESSEEKDTDSDSSPDDSPQHHSHRGSSEVNESEKKSDTSAKDDEEQSERETSIGQEQEQEQEQPTDSQTNTSQTKVALVVQKLKSVLCLFLFYGKWVLDKLIGYLNELSKDYRAVARQLKKARREKRLKDSIRDYRSRDMMVSESIDDDSVDAKLINLQEDSISWTSITTEQVDTVEGPIPNWHLMKFIRALYYAIISQTNYLCLLIMIINHVVYASVLSMAFPLFIFLWGMLSIPRPTKMFWITVITYTQIVIIIKYIFKFEFIHFNDCSSTVELRNDPLCPARIFEIERDGATTAYDLLLLLALFFHRYVLQAHGLWRGRFDSESRNAVDNSSSPFTETDLATVVPEEDVRLDDGIVLMEEDREQQDVDKAKQKGIMDNVITFIHRMVDKDVGSGTTDVYGVMFGCQFIIFLIILFSWSAFAEAEPSSDANFAQIIEKNVVPRTFLYMVLTQFVLIMIDRALYLRKFVLGKLFYLVVLVISFHIFMFFVVPALTRRRFQDNVPAIFLYLFKCLYFGLSAYQVRCGYPTRILGNFLTKNFTLTNVVLFQAIQTIPFVLELRSLLDWVCTDSTLSLFHWLKMEDIYANIYILKCYRKAEKTPWFRHDRGAQYPSLNKWAVGGFLVFLLILIIWFPLLFMSYINSVYTSNTPTDATFTLTIGGYQPLFKVSAQQQFLKVLTDSEVEYIKSINRPYQGTSQAQIDSYLENFKAKGNIVLVRVSGNSSSIWTISPPSRKYLVHDLLSNNTNVTLRFQWEFTREPLTALVQETISGVNSIVLSPNDTIRTNLGKMLVDSASRGQDEITIKNLFPTFIRVPASGQATALTELYNASYVDCGIKVRVGSVPNVTGEVEWWELTQKKPRPIFDSGQSTSDLEVITFNDFVPPLHFSFFASTGIIGLYVGFVWLVGKFVRLFFTSISYRIMFDEMPDVDKVFKLCLDIYMVRETKEFELEEDLFAKLMFLYRSPETLIKWTKYKTD</sequence>
<evidence type="ECO:0000313" key="12">
    <source>
        <dbReference type="Proteomes" id="UP001152795"/>
    </source>
</evidence>
<dbReference type="GO" id="GO:0008381">
    <property type="term" value="F:mechanosensitive monoatomic ion channel activity"/>
    <property type="evidence" value="ECO:0007669"/>
    <property type="project" value="InterPro"/>
</dbReference>
<evidence type="ECO:0000256" key="2">
    <source>
        <dbReference type="ARBA" id="ARBA00007821"/>
    </source>
</evidence>
<evidence type="ECO:0000259" key="8">
    <source>
        <dbReference type="Pfam" id="PF12166"/>
    </source>
</evidence>
<dbReference type="PANTHER" id="PTHR47049:SF2">
    <property type="entry name" value="PIEZO-TYPE MECHANOSENSITIVE ION CHANNEL HOMOLOG"/>
    <property type="match status" value="1"/>
</dbReference>
<evidence type="ECO:0000256" key="4">
    <source>
        <dbReference type="ARBA" id="ARBA00022989"/>
    </source>
</evidence>
<dbReference type="OrthoDB" id="303066at2759"/>
<evidence type="ECO:0000256" key="1">
    <source>
        <dbReference type="ARBA" id="ARBA00004141"/>
    </source>
</evidence>
<organism evidence="11 12">
    <name type="scientific">Paramuricea clavata</name>
    <name type="common">Red gorgonian</name>
    <name type="synonym">Violescent sea-whip</name>
    <dbReference type="NCBI Taxonomy" id="317549"/>
    <lineage>
        <taxon>Eukaryota</taxon>
        <taxon>Metazoa</taxon>
        <taxon>Cnidaria</taxon>
        <taxon>Anthozoa</taxon>
        <taxon>Octocorallia</taxon>
        <taxon>Malacalcyonacea</taxon>
        <taxon>Plexauridae</taxon>
        <taxon>Paramuricea</taxon>
    </lineage>
</organism>
<keyword evidence="12" id="KW-1185">Reference proteome</keyword>
<feature type="region of interest" description="Disordered" evidence="6">
    <location>
        <begin position="32"/>
        <end position="101"/>
    </location>
</feature>
<comment type="caution">
    <text evidence="11">The sequence shown here is derived from an EMBL/GenBank/DDBJ whole genome shotgun (WGS) entry which is preliminary data.</text>
</comment>
<evidence type="ECO:0000259" key="9">
    <source>
        <dbReference type="Pfam" id="PF23188"/>
    </source>
</evidence>
<feature type="transmembrane region" description="Helical" evidence="7">
    <location>
        <begin position="271"/>
        <end position="289"/>
    </location>
</feature>
<dbReference type="Pfam" id="PF12166">
    <property type="entry name" value="Piezo_cap"/>
    <property type="match status" value="1"/>
</dbReference>
<dbReference type="PANTHER" id="PTHR47049">
    <property type="entry name" value="PIEZO-TYPE MECHANOSENSITIVE ION CHANNEL HOMOLOG"/>
    <property type="match status" value="1"/>
</dbReference>
<feature type="non-terminal residue" evidence="11">
    <location>
        <position position="1007"/>
    </location>
</feature>
<dbReference type="InterPro" id="IPR031334">
    <property type="entry name" value="Piezo_cap_dom"/>
</dbReference>